<comment type="caution">
    <text evidence="1">The sequence shown here is derived from an EMBL/GenBank/DDBJ whole genome shotgun (WGS) entry which is preliminary data.</text>
</comment>
<organism evidence="1 2">
    <name type="scientific">Listeria newyorkensis</name>
    <dbReference type="NCBI Taxonomy" id="1497681"/>
    <lineage>
        <taxon>Bacteria</taxon>
        <taxon>Bacillati</taxon>
        <taxon>Bacillota</taxon>
        <taxon>Bacilli</taxon>
        <taxon>Bacillales</taxon>
        <taxon>Listeriaceae</taxon>
        <taxon>Listeria</taxon>
    </lineage>
</organism>
<sequence>MKYRKILITILILTLTIITGCSETSEEQRSKPPEKAITIDDMQDKIDIDNIILTKFTKTMTATKGDFSVILAMKDTVCNKFQTITTPYYYTILLPISIENMVVEGVKSIPAQKLKKLTTDEAAKAGIKVNSQAFAGEPYTFFSIEQSVEWNPHSNSSPNLEGKYDFAIQNEDFVNTFYFSDIQLFVNGFNEKGTY</sequence>
<name>A0A841YUQ0_9LIST</name>
<evidence type="ECO:0000313" key="1">
    <source>
        <dbReference type="EMBL" id="MBC1457194.1"/>
    </source>
</evidence>
<evidence type="ECO:0000313" key="2">
    <source>
        <dbReference type="Proteomes" id="UP000569903"/>
    </source>
</evidence>
<protein>
    <recommendedName>
        <fullName evidence="3">Lipoprotein</fullName>
    </recommendedName>
</protein>
<reference evidence="1 2" key="1">
    <citation type="submission" date="2020-03" db="EMBL/GenBank/DDBJ databases">
        <title>Soil Listeria distribution.</title>
        <authorList>
            <person name="Liao J."/>
            <person name="Wiedmann M."/>
        </authorList>
    </citation>
    <scope>NUCLEOTIDE SEQUENCE [LARGE SCALE GENOMIC DNA]</scope>
    <source>
        <strain evidence="1 2">FSL L7-1614</strain>
    </source>
</reference>
<dbReference type="RefSeq" id="WP_185388511.1">
    <property type="nucleotide sequence ID" value="NZ_JAARQN010000003.1"/>
</dbReference>
<accession>A0A841YUQ0</accession>
<dbReference type="EMBL" id="JAARQN010000003">
    <property type="protein sequence ID" value="MBC1457194.1"/>
    <property type="molecule type" value="Genomic_DNA"/>
</dbReference>
<proteinExistence type="predicted"/>
<dbReference type="PROSITE" id="PS51257">
    <property type="entry name" value="PROKAR_LIPOPROTEIN"/>
    <property type="match status" value="1"/>
</dbReference>
<dbReference type="Proteomes" id="UP000569903">
    <property type="component" value="Unassembled WGS sequence"/>
</dbReference>
<evidence type="ECO:0008006" key="3">
    <source>
        <dbReference type="Google" id="ProtNLM"/>
    </source>
</evidence>
<gene>
    <name evidence="1" type="ORF">HB850_05460</name>
</gene>
<dbReference type="AlphaFoldDB" id="A0A841YUQ0"/>